<reference evidence="2" key="1">
    <citation type="journal article" date="2023" name="Mol. Phylogenet. Evol.">
        <title>Genome-scale phylogeny and comparative genomics of the fungal order Sordariales.</title>
        <authorList>
            <person name="Hensen N."/>
            <person name="Bonometti L."/>
            <person name="Westerberg I."/>
            <person name="Brannstrom I.O."/>
            <person name="Guillou S."/>
            <person name="Cros-Aarteil S."/>
            <person name="Calhoun S."/>
            <person name="Haridas S."/>
            <person name="Kuo A."/>
            <person name="Mondo S."/>
            <person name="Pangilinan J."/>
            <person name="Riley R."/>
            <person name="LaButti K."/>
            <person name="Andreopoulos B."/>
            <person name="Lipzen A."/>
            <person name="Chen C."/>
            <person name="Yan M."/>
            <person name="Daum C."/>
            <person name="Ng V."/>
            <person name="Clum A."/>
            <person name="Steindorff A."/>
            <person name="Ohm R.A."/>
            <person name="Martin F."/>
            <person name="Silar P."/>
            <person name="Natvig D.O."/>
            <person name="Lalanne C."/>
            <person name="Gautier V."/>
            <person name="Ament-Velasquez S.L."/>
            <person name="Kruys A."/>
            <person name="Hutchinson M.I."/>
            <person name="Powell A.J."/>
            <person name="Barry K."/>
            <person name="Miller A.N."/>
            <person name="Grigoriev I.V."/>
            <person name="Debuchy R."/>
            <person name="Gladieux P."/>
            <person name="Hiltunen Thoren M."/>
            <person name="Johannesson H."/>
        </authorList>
    </citation>
    <scope>NUCLEOTIDE SEQUENCE</scope>
    <source>
        <strain evidence="2">CBS 315.58</strain>
    </source>
</reference>
<dbReference type="EMBL" id="MU863945">
    <property type="protein sequence ID" value="KAK4198513.1"/>
    <property type="molecule type" value="Genomic_DNA"/>
</dbReference>
<name>A0AAN6XD18_9PEZI</name>
<feature type="region of interest" description="Disordered" evidence="1">
    <location>
        <begin position="22"/>
        <end position="70"/>
    </location>
</feature>
<gene>
    <name evidence="2" type="ORF">QBC40DRAFT_256026</name>
</gene>
<accession>A0AAN6XD18</accession>
<sequence>MLPVPLPTPPMETQVHPARQLNEVQSQTPEAAPRPSMESIAFDMNDQDFLAPSEASVSPEPPSPPEAGCLGLLGSLFRNMLWQHSGETRQGAGGNLGSGPSQSAYTIPPRGIGHYDDDEGYWSQSEIGDGDGNSTPSGISQGENKDDRSQESVPVCGGDGLVQLPTNNAETSEEMEGVCLQSHIKPPVAYISLHIQHHPDAPACIPMDDVGSLDVWDPDDDESWGLEDLFQE</sequence>
<evidence type="ECO:0000313" key="3">
    <source>
        <dbReference type="Proteomes" id="UP001303160"/>
    </source>
</evidence>
<proteinExistence type="predicted"/>
<evidence type="ECO:0000256" key="1">
    <source>
        <dbReference type="SAM" id="MobiDB-lite"/>
    </source>
</evidence>
<comment type="caution">
    <text evidence="2">The sequence shown here is derived from an EMBL/GenBank/DDBJ whole genome shotgun (WGS) entry which is preliminary data.</text>
</comment>
<dbReference type="Proteomes" id="UP001303160">
    <property type="component" value="Unassembled WGS sequence"/>
</dbReference>
<organism evidence="2 3">
    <name type="scientific">Triangularia verruculosa</name>
    <dbReference type="NCBI Taxonomy" id="2587418"/>
    <lineage>
        <taxon>Eukaryota</taxon>
        <taxon>Fungi</taxon>
        <taxon>Dikarya</taxon>
        <taxon>Ascomycota</taxon>
        <taxon>Pezizomycotina</taxon>
        <taxon>Sordariomycetes</taxon>
        <taxon>Sordariomycetidae</taxon>
        <taxon>Sordariales</taxon>
        <taxon>Podosporaceae</taxon>
        <taxon>Triangularia</taxon>
    </lineage>
</organism>
<keyword evidence="3" id="KW-1185">Reference proteome</keyword>
<protein>
    <submittedName>
        <fullName evidence="2">Uncharacterized protein</fullName>
    </submittedName>
</protein>
<dbReference type="AlphaFoldDB" id="A0AAN6XD18"/>
<feature type="region of interest" description="Disordered" evidence="1">
    <location>
        <begin position="88"/>
        <end position="162"/>
    </location>
</feature>
<reference evidence="2" key="2">
    <citation type="submission" date="2023-05" db="EMBL/GenBank/DDBJ databases">
        <authorList>
            <consortium name="Lawrence Berkeley National Laboratory"/>
            <person name="Steindorff A."/>
            <person name="Hensen N."/>
            <person name="Bonometti L."/>
            <person name="Westerberg I."/>
            <person name="Brannstrom I.O."/>
            <person name="Guillou S."/>
            <person name="Cros-Aarteil S."/>
            <person name="Calhoun S."/>
            <person name="Haridas S."/>
            <person name="Kuo A."/>
            <person name="Mondo S."/>
            <person name="Pangilinan J."/>
            <person name="Riley R."/>
            <person name="Labutti K."/>
            <person name="Andreopoulos B."/>
            <person name="Lipzen A."/>
            <person name="Chen C."/>
            <person name="Yanf M."/>
            <person name="Daum C."/>
            <person name="Ng V."/>
            <person name="Clum A."/>
            <person name="Ohm R."/>
            <person name="Martin F."/>
            <person name="Silar P."/>
            <person name="Natvig D."/>
            <person name="Lalanne C."/>
            <person name="Gautier V."/>
            <person name="Ament-Velasquez S.L."/>
            <person name="Kruys A."/>
            <person name="Hutchinson M.I."/>
            <person name="Powell A.J."/>
            <person name="Barry K."/>
            <person name="Miller A.N."/>
            <person name="Grigoriev I.V."/>
            <person name="Debuchy R."/>
            <person name="Gladieux P."/>
            <person name="Thoren M.H."/>
            <person name="Johannesson H."/>
        </authorList>
    </citation>
    <scope>NUCLEOTIDE SEQUENCE</scope>
    <source>
        <strain evidence="2">CBS 315.58</strain>
    </source>
</reference>
<evidence type="ECO:0000313" key="2">
    <source>
        <dbReference type="EMBL" id="KAK4198513.1"/>
    </source>
</evidence>
<feature type="compositionally biased region" description="Polar residues" evidence="1">
    <location>
        <begin position="122"/>
        <end position="142"/>
    </location>
</feature>